<evidence type="ECO:0000259" key="5">
    <source>
        <dbReference type="Pfam" id="PF00441"/>
    </source>
</evidence>
<evidence type="ECO:0000313" key="6">
    <source>
        <dbReference type="EMBL" id="MFF0497233.1"/>
    </source>
</evidence>
<evidence type="ECO:0000256" key="2">
    <source>
        <dbReference type="ARBA" id="ARBA00022827"/>
    </source>
</evidence>
<feature type="domain" description="Acyl-CoA dehydrogenase/oxidase C-terminal" evidence="5">
    <location>
        <begin position="185"/>
        <end position="302"/>
    </location>
</feature>
<evidence type="ECO:0000256" key="3">
    <source>
        <dbReference type="ARBA" id="ARBA00023002"/>
    </source>
</evidence>
<dbReference type="Pfam" id="PF00441">
    <property type="entry name" value="Acyl-CoA_dh_1"/>
    <property type="match status" value="1"/>
</dbReference>
<keyword evidence="2" id="KW-0274">FAD</keyword>
<keyword evidence="3" id="KW-0560">Oxidoreductase</keyword>
<feature type="compositionally biased region" description="Low complexity" evidence="4">
    <location>
        <begin position="104"/>
        <end position="113"/>
    </location>
</feature>
<evidence type="ECO:0000256" key="1">
    <source>
        <dbReference type="ARBA" id="ARBA00022630"/>
    </source>
</evidence>
<name>A0ABW6P1I8_9NOCA</name>
<dbReference type="EMBL" id="JBIAMT010000002">
    <property type="protein sequence ID" value="MFF0497233.1"/>
    <property type="molecule type" value="Genomic_DNA"/>
</dbReference>
<dbReference type="RefSeq" id="WP_387393597.1">
    <property type="nucleotide sequence ID" value="NZ_JBIAMT010000002.1"/>
</dbReference>
<accession>A0ABW6P1I8</accession>
<dbReference type="Gene3D" id="1.20.140.10">
    <property type="entry name" value="Butyryl-CoA Dehydrogenase, subunit A, domain 3"/>
    <property type="match status" value="1"/>
</dbReference>
<keyword evidence="7" id="KW-1185">Reference proteome</keyword>
<protein>
    <submittedName>
        <fullName evidence="6">Acyl-CoA dehydrogenase family protein</fullName>
    </submittedName>
</protein>
<gene>
    <name evidence="6" type="ORF">ACFYU5_12560</name>
</gene>
<proteinExistence type="predicted"/>
<dbReference type="InterPro" id="IPR009075">
    <property type="entry name" value="AcylCo_DH/oxidase_C"/>
</dbReference>
<dbReference type="PANTHER" id="PTHR43884">
    <property type="entry name" value="ACYL-COA DEHYDROGENASE"/>
    <property type="match status" value="1"/>
</dbReference>
<evidence type="ECO:0000313" key="7">
    <source>
        <dbReference type="Proteomes" id="UP001601442"/>
    </source>
</evidence>
<keyword evidence="1" id="KW-0285">Flavoprotein</keyword>
<dbReference type="InterPro" id="IPR036250">
    <property type="entry name" value="AcylCo_DH-like_C"/>
</dbReference>
<reference evidence="6 7" key="1">
    <citation type="submission" date="2024-10" db="EMBL/GenBank/DDBJ databases">
        <title>The Natural Products Discovery Center: Release of the First 8490 Sequenced Strains for Exploring Actinobacteria Biosynthetic Diversity.</title>
        <authorList>
            <person name="Kalkreuter E."/>
            <person name="Kautsar S.A."/>
            <person name="Yang D."/>
            <person name="Bader C.D."/>
            <person name="Teijaro C.N."/>
            <person name="Fluegel L."/>
            <person name="Davis C.M."/>
            <person name="Simpson J.R."/>
            <person name="Lauterbach L."/>
            <person name="Steele A.D."/>
            <person name="Gui C."/>
            <person name="Meng S."/>
            <person name="Li G."/>
            <person name="Viehrig K."/>
            <person name="Ye F."/>
            <person name="Su P."/>
            <person name="Kiefer A.F."/>
            <person name="Nichols A."/>
            <person name="Cepeda A.J."/>
            <person name="Yan W."/>
            <person name="Fan B."/>
            <person name="Jiang Y."/>
            <person name="Adhikari A."/>
            <person name="Zheng C.-J."/>
            <person name="Schuster L."/>
            <person name="Cowan T.M."/>
            <person name="Smanski M.J."/>
            <person name="Chevrette M.G."/>
            <person name="De Carvalho L.P.S."/>
            <person name="Shen B."/>
        </authorList>
    </citation>
    <scope>NUCLEOTIDE SEQUENCE [LARGE SCALE GENOMIC DNA]</scope>
    <source>
        <strain evidence="6 7">NPDC004119</strain>
    </source>
</reference>
<evidence type="ECO:0000256" key="4">
    <source>
        <dbReference type="SAM" id="MobiDB-lite"/>
    </source>
</evidence>
<dbReference type="SUPFAM" id="SSF47203">
    <property type="entry name" value="Acyl-CoA dehydrogenase C-terminal domain-like"/>
    <property type="match status" value="1"/>
</dbReference>
<comment type="caution">
    <text evidence="6">The sequence shown here is derived from an EMBL/GenBank/DDBJ whole genome shotgun (WGS) entry which is preliminary data.</text>
</comment>
<sequence length="327" mass="34020">MTMDADEIALLTDSLRATMTGYPGEALDRALLDFGWLDLLTETPEVAIPLAFRLLGETGAHAPVLNDVIAHAAGRDLPAIVALPCTGGRWMVWERTAVAPSSPAATAGTAAAPGPDPIGGAAPGPGGIQLDAVDLACRSTADAQLDADGRSGGPEPIASQPFFAASGLDPELPLRRVSAGETLPLAEGRRALSWWLVGTSRAMLNLAHRHALDRVQFGRPLAAHQAVRHRLAETLVAIEGAEATLATADTDLGALLAKAAAGHAARLTARHCQQVLGGIGFTAEHDFHRHARRALVLDGLLGSAVELTREAGAWVRTRAAAPRLAQL</sequence>
<dbReference type="Proteomes" id="UP001601442">
    <property type="component" value="Unassembled WGS sequence"/>
</dbReference>
<organism evidence="6 7">
    <name type="scientific">Nocardia aobensis</name>
    <dbReference type="NCBI Taxonomy" id="257277"/>
    <lineage>
        <taxon>Bacteria</taxon>
        <taxon>Bacillati</taxon>
        <taxon>Actinomycetota</taxon>
        <taxon>Actinomycetes</taxon>
        <taxon>Mycobacteriales</taxon>
        <taxon>Nocardiaceae</taxon>
        <taxon>Nocardia</taxon>
    </lineage>
</organism>
<feature type="region of interest" description="Disordered" evidence="4">
    <location>
        <begin position="104"/>
        <end position="125"/>
    </location>
</feature>
<dbReference type="PANTHER" id="PTHR43884:SF20">
    <property type="entry name" value="ACYL-COA DEHYDROGENASE FADE28"/>
    <property type="match status" value="1"/>
</dbReference>